<evidence type="ECO:0000313" key="11">
    <source>
        <dbReference type="Proteomes" id="UP001597375"/>
    </source>
</evidence>
<comment type="caution">
    <text evidence="10">The sequence shown here is derived from an EMBL/GenBank/DDBJ whole genome shotgun (WGS) entry which is preliminary data.</text>
</comment>
<dbReference type="PANTHER" id="PTHR48111">
    <property type="entry name" value="REGULATOR OF RPOS"/>
    <property type="match status" value="1"/>
</dbReference>
<dbReference type="Pfam" id="PF00486">
    <property type="entry name" value="Trans_reg_C"/>
    <property type="match status" value="1"/>
</dbReference>
<feature type="domain" description="OmpR/PhoB-type" evidence="9">
    <location>
        <begin position="130"/>
        <end position="229"/>
    </location>
</feature>
<dbReference type="SMART" id="SM00862">
    <property type="entry name" value="Trans_reg_C"/>
    <property type="match status" value="1"/>
</dbReference>
<keyword evidence="5" id="KW-0804">Transcription</keyword>
<dbReference type="SMART" id="SM00448">
    <property type="entry name" value="REC"/>
    <property type="match status" value="1"/>
</dbReference>
<evidence type="ECO:0000313" key="10">
    <source>
        <dbReference type="EMBL" id="MFD2256414.1"/>
    </source>
</evidence>
<dbReference type="Proteomes" id="UP001597375">
    <property type="component" value="Unassembled WGS sequence"/>
</dbReference>
<organism evidence="10 11">
    <name type="scientific">Luteolibacter algae</name>
    <dbReference type="NCBI Taxonomy" id="454151"/>
    <lineage>
        <taxon>Bacteria</taxon>
        <taxon>Pseudomonadati</taxon>
        <taxon>Verrucomicrobiota</taxon>
        <taxon>Verrucomicrobiia</taxon>
        <taxon>Verrucomicrobiales</taxon>
        <taxon>Verrucomicrobiaceae</taxon>
        <taxon>Luteolibacter</taxon>
    </lineage>
</organism>
<dbReference type="Gene3D" id="1.10.10.10">
    <property type="entry name" value="Winged helix-like DNA-binding domain superfamily/Winged helix DNA-binding domain"/>
    <property type="match status" value="1"/>
</dbReference>
<dbReference type="PROSITE" id="PS51755">
    <property type="entry name" value="OMPR_PHOB"/>
    <property type="match status" value="1"/>
</dbReference>
<dbReference type="RefSeq" id="WP_386819623.1">
    <property type="nucleotide sequence ID" value="NZ_JBHUIT010000008.1"/>
</dbReference>
<evidence type="ECO:0000256" key="3">
    <source>
        <dbReference type="ARBA" id="ARBA00023015"/>
    </source>
</evidence>
<dbReference type="InterPro" id="IPR011006">
    <property type="entry name" value="CheY-like_superfamily"/>
</dbReference>
<evidence type="ECO:0000256" key="6">
    <source>
        <dbReference type="PROSITE-ProRule" id="PRU00169"/>
    </source>
</evidence>
<keyword evidence="4 7" id="KW-0238">DNA-binding</keyword>
<feature type="modified residue" description="4-aspartylphosphate" evidence="6">
    <location>
        <position position="55"/>
    </location>
</feature>
<evidence type="ECO:0000256" key="2">
    <source>
        <dbReference type="ARBA" id="ARBA00023012"/>
    </source>
</evidence>
<feature type="domain" description="Response regulatory" evidence="8">
    <location>
        <begin position="6"/>
        <end position="120"/>
    </location>
</feature>
<dbReference type="Gene3D" id="6.10.250.690">
    <property type="match status" value="1"/>
</dbReference>
<evidence type="ECO:0000259" key="9">
    <source>
        <dbReference type="PROSITE" id="PS51755"/>
    </source>
</evidence>
<gene>
    <name evidence="10" type="ORF">ACFSSA_06995</name>
</gene>
<dbReference type="InterPro" id="IPR016032">
    <property type="entry name" value="Sig_transdc_resp-reg_C-effctor"/>
</dbReference>
<evidence type="ECO:0000256" key="7">
    <source>
        <dbReference type="PROSITE-ProRule" id="PRU01091"/>
    </source>
</evidence>
<proteinExistence type="predicted"/>
<dbReference type="Pfam" id="PF00072">
    <property type="entry name" value="Response_reg"/>
    <property type="match status" value="1"/>
</dbReference>
<feature type="DNA-binding region" description="OmpR/PhoB-type" evidence="7">
    <location>
        <begin position="130"/>
        <end position="229"/>
    </location>
</feature>
<evidence type="ECO:0000256" key="5">
    <source>
        <dbReference type="ARBA" id="ARBA00023163"/>
    </source>
</evidence>
<dbReference type="InterPro" id="IPR001789">
    <property type="entry name" value="Sig_transdc_resp-reg_receiver"/>
</dbReference>
<dbReference type="PROSITE" id="PS50110">
    <property type="entry name" value="RESPONSE_REGULATORY"/>
    <property type="match status" value="1"/>
</dbReference>
<keyword evidence="3" id="KW-0805">Transcription regulation</keyword>
<dbReference type="EMBL" id="JBHUIT010000008">
    <property type="protein sequence ID" value="MFD2256414.1"/>
    <property type="molecule type" value="Genomic_DNA"/>
</dbReference>
<evidence type="ECO:0000256" key="4">
    <source>
        <dbReference type="ARBA" id="ARBA00023125"/>
    </source>
</evidence>
<protein>
    <submittedName>
        <fullName evidence="10">Response regulator transcription factor</fullName>
    </submittedName>
</protein>
<keyword evidence="11" id="KW-1185">Reference proteome</keyword>
<dbReference type="SUPFAM" id="SSF46894">
    <property type="entry name" value="C-terminal effector domain of the bipartite response regulators"/>
    <property type="match status" value="1"/>
</dbReference>
<keyword evidence="1 6" id="KW-0597">Phosphoprotein</keyword>
<dbReference type="CDD" id="cd00383">
    <property type="entry name" value="trans_reg_C"/>
    <property type="match status" value="1"/>
</dbReference>
<name>A0ABW5D6P3_9BACT</name>
<dbReference type="Gene3D" id="3.40.50.2300">
    <property type="match status" value="1"/>
</dbReference>
<keyword evidence="2" id="KW-0902">Two-component regulatory system</keyword>
<dbReference type="InterPro" id="IPR039420">
    <property type="entry name" value="WalR-like"/>
</dbReference>
<sequence>MIESPTILVIEDDPAVRTGIVDTLEYGGYKTIEAADGHSGMKMALQSSYRLLLLDIVMPGPSGFEILAALKKSRPGQAVIMLSARGEEQDRVKGLVGGADDYVVKPFSMKELLARVDAVLRRTHERPSLSPTHNFHGAVIDLNECFIKFSDGSRAEFSEKENSLLRYLIGASGRTVTRAEILRQVWNLDPERIETRTIDMHMAHLRSKLGKRIASCIITERGKGYRFIQPEKPE</sequence>
<evidence type="ECO:0000256" key="1">
    <source>
        <dbReference type="ARBA" id="ARBA00022553"/>
    </source>
</evidence>
<evidence type="ECO:0000259" key="8">
    <source>
        <dbReference type="PROSITE" id="PS50110"/>
    </source>
</evidence>
<dbReference type="PANTHER" id="PTHR48111:SF21">
    <property type="entry name" value="DNA-BINDING DUAL MASTER TRANSCRIPTIONAL REGULATOR RPAA"/>
    <property type="match status" value="1"/>
</dbReference>
<accession>A0ABW5D6P3</accession>
<dbReference type="SUPFAM" id="SSF52172">
    <property type="entry name" value="CheY-like"/>
    <property type="match status" value="1"/>
</dbReference>
<dbReference type="InterPro" id="IPR036388">
    <property type="entry name" value="WH-like_DNA-bd_sf"/>
</dbReference>
<dbReference type="InterPro" id="IPR001867">
    <property type="entry name" value="OmpR/PhoB-type_DNA-bd"/>
</dbReference>
<reference evidence="11" key="1">
    <citation type="journal article" date="2019" name="Int. J. Syst. Evol. Microbiol.">
        <title>The Global Catalogue of Microorganisms (GCM) 10K type strain sequencing project: providing services to taxonomists for standard genome sequencing and annotation.</title>
        <authorList>
            <consortium name="The Broad Institute Genomics Platform"/>
            <consortium name="The Broad Institute Genome Sequencing Center for Infectious Disease"/>
            <person name="Wu L."/>
            <person name="Ma J."/>
        </authorList>
    </citation>
    <scope>NUCLEOTIDE SEQUENCE [LARGE SCALE GENOMIC DNA]</scope>
    <source>
        <strain evidence="11">CGMCC 4.7106</strain>
    </source>
</reference>